<organism evidence="1 2">
    <name type="scientific">Epilithonimonas lactis</name>
    <dbReference type="NCBI Taxonomy" id="421072"/>
    <lineage>
        <taxon>Bacteria</taxon>
        <taxon>Pseudomonadati</taxon>
        <taxon>Bacteroidota</taxon>
        <taxon>Flavobacteriia</taxon>
        <taxon>Flavobacteriales</taxon>
        <taxon>Weeksellaceae</taxon>
        <taxon>Chryseobacterium group</taxon>
        <taxon>Epilithonimonas</taxon>
    </lineage>
</organism>
<evidence type="ECO:0000313" key="1">
    <source>
        <dbReference type="EMBL" id="KFC23255.1"/>
    </source>
</evidence>
<dbReference type="OrthoDB" id="885476at2"/>
<dbReference type="AlphaFoldDB" id="A0A085BLB0"/>
<dbReference type="EMBL" id="JPLY01000001">
    <property type="protein sequence ID" value="KFC23255.1"/>
    <property type="molecule type" value="Genomic_DNA"/>
</dbReference>
<evidence type="ECO:0008006" key="3">
    <source>
        <dbReference type="Google" id="ProtNLM"/>
    </source>
</evidence>
<accession>A0A085BLB0</accession>
<evidence type="ECO:0000313" key="2">
    <source>
        <dbReference type="Proteomes" id="UP000028623"/>
    </source>
</evidence>
<sequence>MIFLIIIFLNRNVLIFRPILSVVSTQTTYGLVVKEKDALRRGFITGAFNYYYKFSINGKDYSNPSYDEKYKVGDTVLVEYNETFPFMNRIKK</sequence>
<comment type="caution">
    <text evidence="1">The sequence shown here is derived from an EMBL/GenBank/DDBJ whole genome shotgun (WGS) entry which is preliminary data.</text>
</comment>
<protein>
    <recommendedName>
        <fullName evidence="3">DUF3592 domain-containing protein</fullName>
    </recommendedName>
</protein>
<reference evidence="1 2" key="1">
    <citation type="submission" date="2014-07" db="EMBL/GenBank/DDBJ databases">
        <title>Epilithonimonas lactis LMG 22401 Genome.</title>
        <authorList>
            <person name="Pipes S.E."/>
            <person name="Stropko S.J."/>
        </authorList>
    </citation>
    <scope>NUCLEOTIDE SEQUENCE [LARGE SCALE GENOMIC DNA]</scope>
    <source>
        <strain evidence="1 2">LMG 24401</strain>
    </source>
</reference>
<proteinExistence type="predicted"/>
<keyword evidence="2" id="KW-1185">Reference proteome</keyword>
<gene>
    <name evidence="1" type="ORF">IO89_01305</name>
</gene>
<dbReference type="RefSeq" id="WP_034973014.1">
    <property type="nucleotide sequence ID" value="NZ_FOFI01000002.1"/>
</dbReference>
<name>A0A085BLB0_9FLAO</name>
<dbReference type="Proteomes" id="UP000028623">
    <property type="component" value="Unassembled WGS sequence"/>
</dbReference>